<evidence type="ECO:0000313" key="2">
    <source>
        <dbReference type="Proteomes" id="UP001195903"/>
    </source>
</evidence>
<dbReference type="RefSeq" id="WP_214507553.1">
    <property type="nucleotide sequence ID" value="NZ_JAHEPS010000004.1"/>
</dbReference>
<sequence length="404" mass="46152">MNLVLLQGPLGPFFQTLGNQLIDDGHTVYKFCFNGGDECWSTKAQLVRFQQPLKYWRDFFAEFCQAHQIDAVVVYGDCRAYHQVAAKVCRSAGIAFWALEEGYLRPDFITMELGGVNANSPLFPLRSNLASYRPSHEYQYQVIVGKSFASRAWYATRYHVNKLLGRVRYRHFVDHRPWTIVEETKGWLKSGWIKITHKQRDAALLQALKAHKGRIFLLPLQVSEDFQIRHHSNFNDVATVIEEVIRSFARYAKPQDRLLIKHHPMDRGYVDYGPQINRLKADLGLETRVDYGYMLPLPKIYPLLKGVVTVNSTVGFSALLHKVPVKCLGKALYDIPGLTSSQPLSKFWQQQSPVDMKVFSAVRTAFLHETQVNGCFYKGMQSTAKQISSRMAQKQQEKAVSAAS</sequence>
<comment type="caution">
    <text evidence="1">The sequence shown here is derived from an EMBL/GenBank/DDBJ whole genome shotgun (WGS) entry which is preliminary data.</text>
</comment>
<dbReference type="InterPro" id="IPR007833">
    <property type="entry name" value="Capsule_polysaccharide_synth"/>
</dbReference>
<dbReference type="CDD" id="cd16441">
    <property type="entry name" value="beta_Kdo_transferase_KpsS"/>
    <property type="match status" value="1"/>
</dbReference>
<dbReference type="Pfam" id="PF05159">
    <property type="entry name" value="Capsule_synth"/>
    <property type="match status" value="1"/>
</dbReference>
<organism evidence="1 2">
    <name type="scientific">Shewanella jiangmenensis</name>
    <dbReference type="NCBI Taxonomy" id="2837387"/>
    <lineage>
        <taxon>Bacteria</taxon>
        <taxon>Pseudomonadati</taxon>
        <taxon>Pseudomonadota</taxon>
        <taxon>Gammaproteobacteria</taxon>
        <taxon>Alteromonadales</taxon>
        <taxon>Shewanellaceae</taxon>
        <taxon>Shewanella</taxon>
    </lineage>
</organism>
<evidence type="ECO:0000313" key="1">
    <source>
        <dbReference type="EMBL" id="MBT1445360.1"/>
    </source>
</evidence>
<gene>
    <name evidence="1" type="ORF">KJI95_12595</name>
</gene>
<name>A0ABS5V4G5_9GAMM</name>
<keyword evidence="2" id="KW-1185">Reference proteome</keyword>
<dbReference type="Proteomes" id="UP001195903">
    <property type="component" value="Unassembled WGS sequence"/>
</dbReference>
<dbReference type="EMBL" id="JAHEPS010000004">
    <property type="protein sequence ID" value="MBT1445360.1"/>
    <property type="molecule type" value="Genomic_DNA"/>
</dbReference>
<proteinExistence type="predicted"/>
<reference evidence="1 2" key="1">
    <citation type="submission" date="2021-05" db="EMBL/GenBank/DDBJ databases">
        <title>Shewanella sp. JM162201.</title>
        <authorList>
            <person name="Xu S."/>
            <person name="Li A."/>
        </authorList>
    </citation>
    <scope>NUCLEOTIDE SEQUENCE [LARGE SCALE GENOMIC DNA]</scope>
    <source>
        <strain evidence="1 2">JM162201</strain>
    </source>
</reference>
<protein>
    <submittedName>
        <fullName evidence="1">Capsular biosynthesis protein</fullName>
    </submittedName>
</protein>
<accession>A0ABS5V4G5</accession>